<evidence type="ECO:0000256" key="2">
    <source>
        <dbReference type="ARBA" id="ARBA00022729"/>
    </source>
</evidence>
<evidence type="ECO:0000313" key="5">
    <source>
        <dbReference type="EMBL" id="KNY28027.1"/>
    </source>
</evidence>
<keyword evidence="5" id="KW-0326">Glycosidase</keyword>
<feature type="domain" description="Fibronectin type III-like" evidence="4">
    <location>
        <begin position="625"/>
        <end position="694"/>
    </location>
</feature>
<reference evidence="6" key="1">
    <citation type="submission" date="2015-07" db="EMBL/GenBank/DDBJ databases">
        <title>Near-Complete Genome Sequence of the Cellulolytic Bacterium Bacteroides (Pseudobacteroides) cellulosolvens ATCC 35603.</title>
        <authorList>
            <person name="Dassa B."/>
            <person name="Utturkar S.M."/>
            <person name="Klingeman D.M."/>
            <person name="Hurt R.A."/>
            <person name="Keller M."/>
            <person name="Xu J."/>
            <person name="Reddy Y.H.K."/>
            <person name="Borovok I."/>
            <person name="Grinberg I.R."/>
            <person name="Lamed R."/>
            <person name="Zhivin O."/>
            <person name="Bayer E.A."/>
            <person name="Brown S.D."/>
        </authorList>
    </citation>
    <scope>NUCLEOTIDE SEQUENCE [LARGE SCALE GENOMIC DNA]</scope>
    <source>
        <strain evidence="6">DSM 2933</strain>
    </source>
</reference>
<dbReference type="PANTHER" id="PTHR42721">
    <property type="entry name" value="SUGAR HYDROLASE-RELATED"/>
    <property type="match status" value="1"/>
</dbReference>
<dbReference type="Gene3D" id="3.20.20.300">
    <property type="entry name" value="Glycoside hydrolase, family 3, N-terminal domain"/>
    <property type="match status" value="1"/>
</dbReference>
<dbReference type="PANTHER" id="PTHR42721:SF3">
    <property type="entry name" value="BETA-D-XYLOSIDASE 5-RELATED"/>
    <property type="match status" value="1"/>
</dbReference>
<dbReference type="InterPro" id="IPR036881">
    <property type="entry name" value="Glyco_hydro_3_C_sf"/>
</dbReference>
<keyword evidence="2" id="KW-0732">Signal</keyword>
<dbReference type="Gene3D" id="2.60.40.10">
    <property type="entry name" value="Immunoglobulins"/>
    <property type="match status" value="1"/>
</dbReference>
<dbReference type="InterPro" id="IPR017853">
    <property type="entry name" value="GH"/>
</dbReference>
<dbReference type="InterPro" id="IPR026891">
    <property type="entry name" value="Fn3-like"/>
</dbReference>
<dbReference type="SUPFAM" id="SSF52279">
    <property type="entry name" value="Beta-D-glucan exohydrolase, C-terminal domain"/>
    <property type="match status" value="1"/>
</dbReference>
<dbReference type="Gene3D" id="3.40.50.1700">
    <property type="entry name" value="Glycoside hydrolase family 3 C-terminal domain"/>
    <property type="match status" value="1"/>
</dbReference>
<comment type="caution">
    <text evidence="5">The sequence shown here is derived from an EMBL/GenBank/DDBJ whole genome shotgun (WGS) entry which is preliminary data.</text>
</comment>
<dbReference type="InterPro" id="IPR001764">
    <property type="entry name" value="Glyco_hydro_3_N"/>
</dbReference>
<dbReference type="PRINTS" id="PR00133">
    <property type="entry name" value="GLHYDRLASE3"/>
</dbReference>
<dbReference type="GO" id="GO:0031222">
    <property type="term" value="P:arabinan catabolic process"/>
    <property type="evidence" value="ECO:0007669"/>
    <property type="project" value="TreeGrafter"/>
</dbReference>
<organism evidence="5 6">
    <name type="scientific">Pseudobacteroides cellulosolvens ATCC 35603 = DSM 2933</name>
    <dbReference type="NCBI Taxonomy" id="398512"/>
    <lineage>
        <taxon>Bacteria</taxon>
        <taxon>Bacillati</taxon>
        <taxon>Bacillota</taxon>
        <taxon>Clostridia</taxon>
        <taxon>Eubacteriales</taxon>
        <taxon>Oscillospiraceae</taxon>
        <taxon>Pseudobacteroides</taxon>
    </lineage>
</organism>
<evidence type="ECO:0000256" key="1">
    <source>
        <dbReference type="ARBA" id="ARBA00005336"/>
    </source>
</evidence>
<dbReference type="GO" id="GO:0046556">
    <property type="term" value="F:alpha-L-arabinofuranosidase activity"/>
    <property type="evidence" value="ECO:0007669"/>
    <property type="project" value="TreeGrafter"/>
</dbReference>
<dbReference type="STRING" id="398512.Bccel_3298"/>
<dbReference type="eggNOG" id="COG1472">
    <property type="taxonomic scope" value="Bacteria"/>
</dbReference>
<accession>A0A0L6JRK4</accession>
<evidence type="ECO:0000313" key="6">
    <source>
        <dbReference type="Proteomes" id="UP000036923"/>
    </source>
</evidence>
<dbReference type="OrthoDB" id="9805821at2"/>
<name>A0A0L6JRK4_9FIRM</name>
<dbReference type="InterPro" id="IPR013783">
    <property type="entry name" value="Ig-like_fold"/>
</dbReference>
<proteinExistence type="inferred from homology"/>
<comment type="similarity">
    <text evidence="1">Belongs to the glycosyl hydrolase 3 family.</text>
</comment>
<dbReference type="Proteomes" id="UP000036923">
    <property type="component" value="Unassembled WGS sequence"/>
</dbReference>
<dbReference type="GO" id="GO:0045493">
    <property type="term" value="P:xylan catabolic process"/>
    <property type="evidence" value="ECO:0007669"/>
    <property type="project" value="InterPro"/>
</dbReference>
<keyword evidence="6" id="KW-1185">Reference proteome</keyword>
<dbReference type="GO" id="GO:0008422">
    <property type="term" value="F:beta-glucosidase activity"/>
    <property type="evidence" value="ECO:0007669"/>
    <property type="project" value="UniProtKB-EC"/>
</dbReference>
<dbReference type="AlphaFoldDB" id="A0A0L6JRK4"/>
<dbReference type="PATRIC" id="fig|398512.5.peg.3456"/>
<dbReference type="RefSeq" id="WP_036939092.1">
    <property type="nucleotide sequence ID" value="NZ_JQKC01000008.1"/>
</dbReference>
<gene>
    <name evidence="5" type="ORF">Bccel_3298</name>
</gene>
<evidence type="ECO:0000259" key="4">
    <source>
        <dbReference type="SMART" id="SM01217"/>
    </source>
</evidence>
<dbReference type="Pfam" id="PF01915">
    <property type="entry name" value="Glyco_hydro_3_C"/>
    <property type="match status" value="1"/>
</dbReference>
<dbReference type="InterPro" id="IPR044993">
    <property type="entry name" value="BXL"/>
</dbReference>
<dbReference type="SMART" id="SM01217">
    <property type="entry name" value="Fn3_like"/>
    <property type="match status" value="1"/>
</dbReference>
<dbReference type="EC" id="3.2.1.21" evidence="5"/>
<dbReference type="EMBL" id="LGTC01000001">
    <property type="protein sequence ID" value="KNY28027.1"/>
    <property type="molecule type" value="Genomic_DNA"/>
</dbReference>
<dbReference type="SUPFAM" id="SSF51445">
    <property type="entry name" value="(Trans)glycosidases"/>
    <property type="match status" value="1"/>
</dbReference>
<sequence>MQDIPGYKNTKLSFEERAKDLVSRMTLEEKVTQMLHEAPAILRLEIPSYNWWNEALHGVARAGTATMFPQAIGMAATFDEELLYKIADVISTEGRAKFHEFQRKGDHDIYKGLTFWSPNVNIFRDPRWGRGHETYGEDPYLTGRLGVAFIRGLQGSDEKYLKAAACAKHFAVHSGPESMRHEFNAVVSKKDMWETYLPAFKECVKEANVEAVMGAYNRTNGEPCCGSRTLLKEILREEWGFKGHVVSDCWAIKDFHEFHMVTKTAPESVALAVNNGCDLNCGNMYANLLLAHKEGLVTEETIDESVTRLMVTRMKLGMFDDPSEVSYTKIPYEINDCKEHREFALEVTKKSLVLLKNENNMLPLDKNKIKSIAIIGPNADSRDALVGNYFGTASEYVTVLDGIREAVLPDTRINYSSGCHLFKDKTGLAQPRDRFAESLAAAQMSDLVIMCMGLDATLEGEQGDVSNEYAGGDKIHLDLPGLQQELLEAVYKIGKPVILILLSGSALSVTWADENIPAVVQAWYPGAQGGRAIASMIFGEFSPSGKLPVTFYRTTEELPDFDDYSMKNRTYKYMENEALYPFGYGISYTRFQYSGLKLSKDKISIGEKIECKVKVKNVGDYESDEVVEMYLKDIEASSLVPKWKLAGFKRIHLKQDEEMDVEFDIKPEQMAMVDDEGRSILEPGLFEVFIGGSQPDERSQKLTGTKVQTAKFEAIGNAIEF</sequence>
<dbReference type="Pfam" id="PF14310">
    <property type="entry name" value="Fn3-like"/>
    <property type="match status" value="1"/>
</dbReference>
<dbReference type="GO" id="GO:0009044">
    <property type="term" value="F:xylan 1,4-beta-xylosidase activity"/>
    <property type="evidence" value="ECO:0007669"/>
    <property type="project" value="InterPro"/>
</dbReference>
<dbReference type="InterPro" id="IPR036962">
    <property type="entry name" value="Glyco_hydro_3_N_sf"/>
</dbReference>
<protein>
    <submittedName>
        <fullName evidence="5">Beta-glucosidase</fullName>
        <ecNumber evidence="5">3.2.1.21</ecNumber>
    </submittedName>
</protein>
<dbReference type="InterPro" id="IPR002772">
    <property type="entry name" value="Glyco_hydro_3_C"/>
</dbReference>
<evidence type="ECO:0000256" key="3">
    <source>
        <dbReference type="ARBA" id="ARBA00022801"/>
    </source>
</evidence>
<dbReference type="Pfam" id="PF00933">
    <property type="entry name" value="Glyco_hydro_3"/>
    <property type="match status" value="1"/>
</dbReference>
<keyword evidence="3 5" id="KW-0378">Hydrolase</keyword>